<organism evidence="2 3">
    <name type="scientific">Celeribacter halophilus</name>
    <dbReference type="NCBI Taxonomy" id="576117"/>
    <lineage>
        <taxon>Bacteria</taxon>
        <taxon>Pseudomonadati</taxon>
        <taxon>Pseudomonadota</taxon>
        <taxon>Alphaproteobacteria</taxon>
        <taxon>Rhodobacterales</taxon>
        <taxon>Roseobacteraceae</taxon>
        <taxon>Celeribacter</taxon>
    </lineage>
</organism>
<dbReference type="RefSeq" id="WP_139222551.1">
    <property type="nucleotide sequence ID" value="NZ_FORY01000044.1"/>
</dbReference>
<gene>
    <name evidence="2" type="ORF">SAMN04488138_1444</name>
</gene>
<evidence type="ECO:0000256" key="1">
    <source>
        <dbReference type="SAM" id="SignalP"/>
    </source>
</evidence>
<evidence type="ECO:0000313" key="2">
    <source>
        <dbReference type="EMBL" id="SFK16024.1"/>
    </source>
</evidence>
<sequence length="162" mass="16130">MTYKITALSAVAALLIPASVLAQDAVAVAMGASFTTVSMTETFTTDDVDITIPGQDLQDGTAFITTPFGPVSLPVTGHTDDQVVTVPGQDTTITTDERVLSSISVAAASGDYAAASSTANSAATGANSGSSMVPGTVITATTEPTPGGAFTSSVMVGTDYLN</sequence>
<feature type="signal peptide" evidence="1">
    <location>
        <begin position="1"/>
        <end position="22"/>
    </location>
</feature>
<dbReference type="GeneID" id="98667156"/>
<dbReference type="STRING" id="576117.SAMN04488138_1444"/>
<dbReference type="Proteomes" id="UP000183299">
    <property type="component" value="Unassembled WGS sequence"/>
</dbReference>
<keyword evidence="1" id="KW-0732">Signal</keyword>
<dbReference type="EMBL" id="FORY01000044">
    <property type="protein sequence ID" value="SFK16024.1"/>
    <property type="molecule type" value="Genomic_DNA"/>
</dbReference>
<dbReference type="AlphaFoldDB" id="A0A1I3X8U7"/>
<accession>A0A1I3X8U7</accession>
<reference evidence="2 3" key="1">
    <citation type="submission" date="2016-10" db="EMBL/GenBank/DDBJ databases">
        <authorList>
            <person name="de Groot N.N."/>
        </authorList>
    </citation>
    <scope>NUCLEOTIDE SEQUENCE [LARGE SCALE GENOMIC DNA]</scope>
    <source>
        <strain evidence="2 3">CGMCC 1.8891</strain>
    </source>
</reference>
<evidence type="ECO:0000313" key="3">
    <source>
        <dbReference type="Proteomes" id="UP000183299"/>
    </source>
</evidence>
<proteinExistence type="predicted"/>
<protein>
    <submittedName>
        <fullName evidence="2">Uncharacterized protein</fullName>
    </submittedName>
</protein>
<name>A0A1I3X8U7_9RHOB</name>
<keyword evidence="3" id="KW-1185">Reference proteome</keyword>
<feature type="chain" id="PRO_5010381509" evidence="1">
    <location>
        <begin position="23"/>
        <end position="162"/>
    </location>
</feature>